<dbReference type="Gene3D" id="3.30.110.10">
    <property type="entry name" value="Translation initiation factor 3 (IF-3), C-terminal domain"/>
    <property type="match status" value="1"/>
</dbReference>
<dbReference type="InterPro" id="IPR001288">
    <property type="entry name" value="Translation_initiation_fac_3"/>
</dbReference>
<gene>
    <name evidence="5" type="ORF">IPOD504_LOCUS12179</name>
</gene>
<reference evidence="5" key="1">
    <citation type="submission" date="2022-03" db="EMBL/GenBank/DDBJ databases">
        <authorList>
            <person name="Martin H S."/>
        </authorList>
    </citation>
    <scope>NUCLEOTIDE SEQUENCE</scope>
</reference>
<keyword evidence="6" id="KW-1185">Reference proteome</keyword>
<evidence type="ECO:0000313" key="5">
    <source>
        <dbReference type="EMBL" id="CAH2062784.1"/>
    </source>
</evidence>
<protein>
    <recommendedName>
        <fullName evidence="7">Translation initiation factor IF-3, mitochondrial</fullName>
    </recommendedName>
</protein>
<name>A0ABN8ISW0_9NEOP</name>
<dbReference type="EMBL" id="OW152815">
    <property type="protein sequence ID" value="CAH2062784.1"/>
    <property type="molecule type" value="Genomic_DNA"/>
</dbReference>
<keyword evidence="3" id="KW-0648">Protein biosynthesis</keyword>
<keyword evidence="2" id="KW-0396">Initiation factor</keyword>
<feature type="compositionally biased region" description="Polar residues" evidence="4">
    <location>
        <begin position="201"/>
        <end position="214"/>
    </location>
</feature>
<organism evidence="5 6">
    <name type="scientific">Iphiclides podalirius</name>
    <name type="common">scarce swallowtail</name>
    <dbReference type="NCBI Taxonomy" id="110791"/>
    <lineage>
        <taxon>Eukaryota</taxon>
        <taxon>Metazoa</taxon>
        <taxon>Ecdysozoa</taxon>
        <taxon>Arthropoda</taxon>
        <taxon>Hexapoda</taxon>
        <taxon>Insecta</taxon>
        <taxon>Pterygota</taxon>
        <taxon>Neoptera</taxon>
        <taxon>Endopterygota</taxon>
        <taxon>Lepidoptera</taxon>
        <taxon>Glossata</taxon>
        <taxon>Ditrysia</taxon>
        <taxon>Papilionoidea</taxon>
        <taxon>Papilionidae</taxon>
        <taxon>Papilioninae</taxon>
        <taxon>Iphiclides</taxon>
    </lineage>
</organism>
<sequence>MNKIFALRNFRRLVDFRSITTRITAEGKDVPKTKNTENRITLIGSDNSVSITDLKSAQSISLRRELKLVKIQDIDTKTRRPVYKLLTNAQYHEEELAKRKEKQVKKENELTKGQKLITLSTRIAENDLMTGVKKMIKLLEKQYEVKVVVSGAEEDSTQSLEKIYAVIEKNIKSVGKAVQKRSKGNNLKFQMIPLREKPSQDENPSSQQKRTSQPLCKVPAEQSSDGARTRSAWTPEYKQSLSFYAYMTYAYRSLLAVGKSVLRVLPHVSRGDTVPTTGAARAAPFMMSW</sequence>
<evidence type="ECO:0000313" key="6">
    <source>
        <dbReference type="Proteomes" id="UP000837857"/>
    </source>
</evidence>
<accession>A0ABN8ISW0</accession>
<proteinExistence type="inferred from homology"/>
<evidence type="ECO:0000256" key="1">
    <source>
        <dbReference type="ARBA" id="ARBA00005439"/>
    </source>
</evidence>
<evidence type="ECO:0008006" key="7">
    <source>
        <dbReference type="Google" id="ProtNLM"/>
    </source>
</evidence>
<feature type="region of interest" description="Disordered" evidence="4">
    <location>
        <begin position="193"/>
        <end position="231"/>
    </location>
</feature>
<dbReference type="Proteomes" id="UP000837857">
    <property type="component" value="Chromosome 3"/>
</dbReference>
<comment type="similarity">
    <text evidence="1">Belongs to the IF-3 family.</text>
</comment>
<evidence type="ECO:0000256" key="4">
    <source>
        <dbReference type="SAM" id="MobiDB-lite"/>
    </source>
</evidence>
<dbReference type="PANTHER" id="PTHR10938">
    <property type="entry name" value="TRANSLATION INITIATION FACTOR IF-3"/>
    <property type="match status" value="1"/>
</dbReference>
<dbReference type="PANTHER" id="PTHR10938:SF0">
    <property type="entry name" value="TRANSLATION INITIATION FACTOR IF-3, MITOCHONDRIAL"/>
    <property type="match status" value="1"/>
</dbReference>
<dbReference type="SUPFAM" id="SSF55200">
    <property type="entry name" value="Translation initiation factor IF3, C-terminal domain"/>
    <property type="match status" value="1"/>
</dbReference>
<evidence type="ECO:0000256" key="3">
    <source>
        <dbReference type="ARBA" id="ARBA00022917"/>
    </source>
</evidence>
<dbReference type="InterPro" id="IPR036788">
    <property type="entry name" value="T_IF-3_C_sf"/>
</dbReference>
<evidence type="ECO:0000256" key="2">
    <source>
        <dbReference type="ARBA" id="ARBA00022540"/>
    </source>
</evidence>
<feature type="non-terminal residue" evidence="5">
    <location>
        <position position="1"/>
    </location>
</feature>